<dbReference type="eggNOG" id="KOG3683">
    <property type="taxonomic scope" value="Eukaryota"/>
</dbReference>
<evidence type="ECO:0000313" key="6">
    <source>
        <dbReference type="EnsemblMetazoa" id="PHUM164070-PA"/>
    </source>
</evidence>
<evidence type="ECO:0000313" key="7">
    <source>
        <dbReference type="Proteomes" id="UP000009046"/>
    </source>
</evidence>
<dbReference type="Pfam" id="PF08585">
    <property type="entry name" value="RMI1_N_C"/>
    <property type="match status" value="1"/>
</dbReference>
<organism>
    <name type="scientific">Pediculus humanus subsp. corporis</name>
    <name type="common">Body louse</name>
    <dbReference type="NCBI Taxonomy" id="121224"/>
    <lineage>
        <taxon>Eukaryota</taxon>
        <taxon>Metazoa</taxon>
        <taxon>Ecdysozoa</taxon>
        <taxon>Arthropoda</taxon>
        <taxon>Hexapoda</taxon>
        <taxon>Insecta</taxon>
        <taxon>Pterygota</taxon>
        <taxon>Neoptera</taxon>
        <taxon>Paraneoptera</taxon>
        <taxon>Psocodea</taxon>
        <taxon>Troctomorpha</taxon>
        <taxon>Phthiraptera</taxon>
        <taxon>Anoplura</taxon>
        <taxon>Pediculidae</taxon>
        <taxon>Pediculus</taxon>
    </lineage>
</organism>
<dbReference type="GeneID" id="8236597"/>
<dbReference type="Gene3D" id="2.40.50.770">
    <property type="entry name" value="RecQ-mediated genome instability protein Rmi1, C-terminal domain"/>
    <property type="match status" value="1"/>
</dbReference>
<keyword evidence="7" id="KW-1185">Reference proteome</keyword>
<evidence type="ECO:0000313" key="5">
    <source>
        <dbReference type="EMBL" id="EEB12205.1"/>
    </source>
</evidence>
<evidence type="ECO:0000256" key="1">
    <source>
        <dbReference type="ARBA" id="ARBA00006395"/>
    </source>
</evidence>
<feature type="domain" description="RecQ-mediated genome instability protein 1 C-terminal OB-fold" evidence="4">
    <location>
        <begin position="401"/>
        <end position="540"/>
    </location>
</feature>
<dbReference type="RefSeq" id="XP_002424943.1">
    <property type="nucleotide sequence ID" value="XM_002424898.1"/>
</dbReference>
<dbReference type="CTD" id="8236597"/>
<feature type="domain" description="RecQ mediated genome instability protein 1 OB-fold" evidence="3">
    <location>
        <begin position="38"/>
        <end position="166"/>
    </location>
</feature>
<dbReference type="InParanoid" id="E0VFP9"/>
<dbReference type="GO" id="GO:0000166">
    <property type="term" value="F:nucleotide binding"/>
    <property type="evidence" value="ECO:0007669"/>
    <property type="project" value="InterPro"/>
</dbReference>
<dbReference type="EMBL" id="AAZO01001916">
    <property type="status" value="NOT_ANNOTATED_CDS"/>
    <property type="molecule type" value="Genomic_DNA"/>
</dbReference>
<dbReference type="OrthoDB" id="341511at2759"/>
<dbReference type="GO" id="GO:0000724">
    <property type="term" value="P:double-strand break repair via homologous recombination"/>
    <property type="evidence" value="ECO:0007669"/>
    <property type="project" value="TreeGrafter"/>
</dbReference>
<dbReference type="VEuPathDB" id="VectorBase:PHUM164070"/>
<dbReference type="AlphaFoldDB" id="E0VFP9"/>
<dbReference type="PANTHER" id="PTHR14790">
    <property type="entry name" value="RECQ-MEDIATED GENOME INSTABILITY PROTEIN 1 RMI1"/>
    <property type="match status" value="1"/>
</dbReference>
<dbReference type="InterPro" id="IPR042470">
    <property type="entry name" value="RMI1_N_C_sf"/>
</dbReference>
<dbReference type="GO" id="GO:0000712">
    <property type="term" value="P:resolution of meiotic recombination intermediates"/>
    <property type="evidence" value="ECO:0007669"/>
    <property type="project" value="TreeGrafter"/>
</dbReference>
<dbReference type="SMART" id="SM01161">
    <property type="entry name" value="DUF1767"/>
    <property type="match status" value="1"/>
</dbReference>
<dbReference type="Proteomes" id="UP000009046">
    <property type="component" value="Unassembled WGS sequence"/>
</dbReference>
<sequence length="543" mass="62911">MTTICKATNKNISLELLKNTVKEKWLSVNLRDFKIPTLPQNLNFHHKTILKEKYVVQVESMIDCCKPYYSQLLSIQNVNIEDAENKEWKKSEYKRCLSLVVSDGVQELKAMEYKPIKQLKLNDPNLQPGFKMLIKGPVECRKGVILLKEENVFILGGKIESLALTNNLKSILIKKLELNEEDFIEMNSDVNNDNIQVSDNTNFSELNSENVETLLSENDDLFFNVPFDEKDVTENKISNINNLNNDKINESTSETMDVCFTSNDSNIYTNQNVHPTQNIDDDDDDMLIDEYFEPKFKKHNLPQEDKIVPNPKKISIAKFDDMDTVFEDMREEKNLENNLFFDNDWKQVFCDQQNPENFSNKFSQNNLPDRKKNDFLNSSSSFVSINQQVAINMNSSKISNKPFVYLKHIKQIKYLNHPCIFTIKAMILTLKKKITLENDKFSLQAIITDGSECLDVTFTSNILENILNYSPCELQAMMKEKEQNSAIGCKIKEIFKKAQEKFISLNCLMKIKFFPNENPPIVLHLEDLTPSHLNQLKNRLDIS</sequence>
<dbReference type="STRING" id="121224.E0VFP9"/>
<dbReference type="OMA" id="IWEVEFF"/>
<dbReference type="PANTHER" id="PTHR14790:SF15">
    <property type="entry name" value="RECQ-MEDIATED GENOME INSTABILITY PROTEIN 1"/>
    <property type="match status" value="1"/>
</dbReference>
<name>E0VFP9_PEDHC</name>
<evidence type="ECO:0000256" key="2">
    <source>
        <dbReference type="ARBA" id="ARBA00018987"/>
    </source>
</evidence>
<evidence type="ECO:0000259" key="4">
    <source>
        <dbReference type="Pfam" id="PF16099"/>
    </source>
</evidence>
<dbReference type="GO" id="GO:0016604">
    <property type="term" value="C:nuclear body"/>
    <property type="evidence" value="ECO:0007669"/>
    <property type="project" value="TreeGrafter"/>
</dbReference>
<dbReference type="InterPro" id="IPR032199">
    <property type="entry name" value="RMI1_C"/>
</dbReference>
<comment type="similarity">
    <text evidence="1">Belongs to the RMI1 family.</text>
</comment>
<protein>
    <recommendedName>
        <fullName evidence="2">RecQ-mediated genome instability protein 1</fullName>
    </recommendedName>
</protein>
<evidence type="ECO:0000259" key="3">
    <source>
        <dbReference type="Pfam" id="PF08585"/>
    </source>
</evidence>
<reference evidence="5" key="1">
    <citation type="submission" date="2007-04" db="EMBL/GenBank/DDBJ databases">
        <title>Annotation of Pediculus humanus corporis strain USDA.</title>
        <authorList>
            <person name="Kirkness E."/>
            <person name="Hannick L."/>
            <person name="Hass B."/>
            <person name="Bruggner R."/>
            <person name="Lawson D."/>
            <person name="Bidwell S."/>
            <person name="Joardar V."/>
            <person name="Caler E."/>
            <person name="Walenz B."/>
            <person name="Inman J."/>
            <person name="Schobel S."/>
            <person name="Galinsky K."/>
            <person name="Amedeo P."/>
            <person name="Strausberg R."/>
        </authorList>
    </citation>
    <scope>NUCLEOTIDE SEQUENCE</scope>
    <source>
        <strain>USDA</strain>
    </source>
</reference>
<dbReference type="KEGG" id="phu:Phum_PHUM164070"/>
<dbReference type="Pfam" id="PF16099">
    <property type="entry name" value="RMI1_C"/>
    <property type="match status" value="1"/>
</dbReference>
<proteinExistence type="inferred from homology"/>
<reference evidence="6" key="3">
    <citation type="submission" date="2020-05" db="UniProtKB">
        <authorList>
            <consortium name="EnsemblMetazoa"/>
        </authorList>
    </citation>
    <scope>IDENTIFICATION</scope>
    <source>
        <strain evidence="6">USDA</strain>
    </source>
</reference>
<dbReference type="EnsemblMetazoa" id="PHUM164070-RA">
    <property type="protein sequence ID" value="PHUM164070-PA"/>
    <property type="gene ID" value="PHUM164070"/>
</dbReference>
<reference evidence="5" key="2">
    <citation type="submission" date="2007-04" db="EMBL/GenBank/DDBJ databases">
        <title>The genome of the human body louse.</title>
        <authorList>
            <consortium name="The Human Body Louse Genome Consortium"/>
            <person name="Kirkness E."/>
            <person name="Walenz B."/>
            <person name="Hass B."/>
            <person name="Bruggner R."/>
            <person name="Strausberg R."/>
        </authorList>
    </citation>
    <scope>NUCLEOTIDE SEQUENCE</scope>
    <source>
        <strain>USDA</strain>
    </source>
</reference>
<dbReference type="EMBL" id="DS235123">
    <property type="protein sequence ID" value="EEB12205.1"/>
    <property type="molecule type" value="Genomic_DNA"/>
</dbReference>
<dbReference type="HOGENOM" id="CLU_030961_1_0_1"/>
<gene>
    <name evidence="6" type="primary">8236597</name>
    <name evidence="5" type="ORF">Phum_PHUM164070</name>
</gene>
<accession>E0VFP9</accession>
<dbReference type="GO" id="GO:0031422">
    <property type="term" value="C:RecQ family helicase-topoisomerase III complex"/>
    <property type="evidence" value="ECO:0007669"/>
    <property type="project" value="TreeGrafter"/>
</dbReference>
<dbReference type="Gene3D" id="2.40.50.510">
    <property type="match status" value="1"/>
</dbReference>
<dbReference type="InterPro" id="IPR013894">
    <property type="entry name" value="RMI1_OB"/>
</dbReference>